<evidence type="ECO:0000313" key="3">
    <source>
        <dbReference type="Proteomes" id="UP001304515"/>
    </source>
</evidence>
<accession>A0AA96EYV8</accession>
<accession>A0AA96J3F5</accession>
<dbReference type="EMBL" id="CP134878">
    <property type="protein sequence ID" value="WNM19288.1"/>
    <property type="molecule type" value="Genomic_DNA"/>
</dbReference>
<evidence type="ECO:0000313" key="2">
    <source>
        <dbReference type="EMBL" id="WNM20677.1"/>
    </source>
</evidence>
<protein>
    <submittedName>
        <fullName evidence="2">Uncharacterized protein</fullName>
    </submittedName>
</protein>
<dbReference type="AlphaFoldDB" id="A0AA96EYV8"/>
<dbReference type="EMBL" id="CP134890">
    <property type="protein sequence ID" value="WNM20677.1"/>
    <property type="molecule type" value="Genomic_DNA"/>
</dbReference>
<proteinExistence type="predicted"/>
<organism evidence="2 3">
    <name type="scientific">Flavobacterium capsici</name>
    <dbReference type="NCBI Taxonomy" id="3075618"/>
    <lineage>
        <taxon>Bacteria</taxon>
        <taxon>Pseudomonadati</taxon>
        <taxon>Bacteroidota</taxon>
        <taxon>Flavobacteriia</taxon>
        <taxon>Flavobacteriales</taxon>
        <taxon>Flavobacteriaceae</taxon>
        <taxon>Flavobacterium</taxon>
    </lineage>
</organism>
<keyword evidence="3" id="KW-1185">Reference proteome</keyword>
<reference evidence="2 3" key="1">
    <citation type="submission" date="2023-09" db="EMBL/GenBank/DDBJ databases">
        <title>Flavobacterium sp. a novel bacteria isolate from Pepper rhizosphere.</title>
        <authorList>
            <person name="Peng Y."/>
            <person name="Lee J."/>
        </authorList>
    </citation>
    <scope>NUCLEOTIDE SEQUENCE [LARGE SCALE GENOMIC DNA]</scope>
    <source>
        <strain evidence="1">PMR2A8</strain>
        <strain evidence="2 3">PMTSA4</strain>
    </source>
</reference>
<dbReference type="RefSeq" id="WP_313324099.1">
    <property type="nucleotide sequence ID" value="NZ_CP134878.1"/>
</dbReference>
<dbReference type="Proteomes" id="UP001304515">
    <property type="component" value="Chromosome"/>
</dbReference>
<sequence>MANDMLKLIGVIAGATTLFAFKKKRDYTEVIEKMTIDLHSVSNLRYKGGILFMNVSISFHNNTNIDFDIYTVGMISLRKIRLFYKGNLIGEAESNLTEFSLPAKSNVVVQNIETKLLLLNIIDQFLNNGIDGNLENYQLQIEVEALGKTYTIDQELAY</sequence>
<dbReference type="KEGG" id="fcj:RN605_08235"/>
<name>A0AA96EYV8_9FLAO</name>
<evidence type="ECO:0000313" key="1">
    <source>
        <dbReference type="EMBL" id="WNM19288.1"/>
    </source>
</evidence>
<gene>
    <name evidence="2" type="ORF">RN605_08235</name>
    <name evidence="1" type="ORF">RN608_01065</name>
</gene>